<feature type="transmembrane region" description="Helical" evidence="2">
    <location>
        <begin position="318"/>
        <end position="335"/>
    </location>
</feature>
<dbReference type="RefSeq" id="WP_012764595.1">
    <property type="nucleotide sequence ID" value="NC_012880.1"/>
</dbReference>
<evidence type="ECO:0000313" key="3">
    <source>
        <dbReference type="EMBL" id="ACS84777.1"/>
    </source>
</evidence>
<evidence type="ECO:0000313" key="4">
    <source>
        <dbReference type="Proteomes" id="UP000002734"/>
    </source>
</evidence>
<keyword evidence="2" id="KW-1133">Transmembrane helix</keyword>
<feature type="transmembrane region" description="Helical" evidence="2">
    <location>
        <begin position="111"/>
        <end position="131"/>
    </location>
</feature>
<dbReference type="Pfam" id="PF13347">
    <property type="entry name" value="MFS_2"/>
    <property type="match status" value="1"/>
</dbReference>
<dbReference type="InterPro" id="IPR039672">
    <property type="entry name" value="MFS_2"/>
</dbReference>
<reference evidence="3" key="1">
    <citation type="submission" date="2009-06" db="EMBL/GenBank/DDBJ databases">
        <title>Complete sequence of Dickeya dadantii Ech703.</title>
        <authorList>
            <consortium name="US DOE Joint Genome Institute"/>
            <person name="Lucas S."/>
            <person name="Copeland A."/>
            <person name="Lapidus A."/>
            <person name="Glavina del Rio T."/>
            <person name="Dalin E."/>
            <person name="Tice H."/>
            <person name="Bruce D."/>
            <person name="Goodwin L."/>
            <person name="Pitluck S."/>
            <person name="Chertkov O."/>
            <person name="Brettin T."/>
            <person name="Detter J.C."/>
            <person name="Han C."/>
            <person name="Larimer F."/>
            <person name="Land M."/>
            <person name="Hauser L."/>
            <person name="Kyrpides N."/>
            <person name="Mikhailova N."/>
            <person name="Balakrishnan V."/>
            <person name="Glasner J."/>
            <person name="Perna N.T."/>
        </authorList>
    </citation>
    <scope>NUCLEOTIDE SEQUENCE [LARGE SCALE GENOMIC DNA]</scope>
    <source>
        <strain evidence="3">Ech703</strain>
    </source>
</reference>
<dbReference type="KEGG" id="dda:Dd703_0971"/>
<comment type="similarity">
    <text evidence="1">Belongs to the sodium:galactoside symporter (TC 2.A.2) family.</text>
</comment>
<dbReference type="GO" id="GO:0008643">
    <property type="term" value="P:carbohydrate transport"/>
    <property type="evidence" value="ECO:0007669"/>
    <property type="project" value="InterPro"/>
</dbReference>
<dbReference type="EMBL" id="CP001654">
    <property type="protein sequence ID" value="ACS84777.1"/>
    <property type="molecule type" value="Genomic_DNA"/>
</dbReference>
<protein>
    <submittedName>
        <fullName evidence="3">Oligogalacturonide transporter</fullName>
    </submittedName>
</protein>
<organism evidence="3 4">
    <name type="scientific">Musicola paradisiaca (strain Ech703)</name>
    <name type="common">Dickeya paradisiaca</name>
    <name type="synonym">Dickeya dadantii</name>
    <dbReference type="NCBI Taxonomy" id="579405"/>
    <lineage>
        <taxon>Bacteria</taxon>
        <taxon>Pseudomonadati</taxon>
        <taxon>Pseudomonadota</taxon>
        <taxon>Gammaproteobacteria</taxon>
        <taxon>Enterobacterales</taxon>
        <taxon>Pectobacteriaceae</taxon>
        <taxon>Musicola</taxon>
    </lineage>
</organism>
<dbReference type="GO" id="GO:0015293">
    <property type="term" value="F:symporter activity"/>
    <property type="evidence" value="ECO:0007669"/>
    <property type="project" value="InterPro"/>
</dbReference>
<dbReference type="Gene3D" id="1.20.1250.20">
    <property type="entry name" value="MFS general substrate transporter like domains"/>
    <property type="match status" value="1"/>
</dbReference>
<gene>
    <name evidence="3" type="ordered locus">Dd703_0971</name>
</gene>
<dbReference type="AlphaFoldDB" id="C6CBJ2"/>
<dbReference type="InterPro" id="IPR036259">
    <property type="entry name" value="MFS_trans_sf"/>
</dbReference>
<proteinExistence type="inferred from homology"/>
<keyword evidence="2" id="KW-0472">Membrane</keyword>
<feature type="transmembrane region" description="Helical" evidence="2">
    <location>
        <begin position="88"/>
        <end position="105"/>
    </location>
</feature>
<feature type="transmembrane region" description="Helical" evidence="2">
    <location>
        <begin position="12"/>
        <end position="36"/>
    </location>
</feature>
<feature type="transmembrane region" description="Helical" evidence="2">
    <location>
        <begin position="422"/>
        <end position="443"/>
    </location>
</feature>
<dbReference type="GO" id="GO:0005886">
    <property type="term" value="C:plasma membrane"/>
    <property type="evidence" value="ECO:0007669"/>
    <property type="project" value="TreeGrafter"/>
</dbReference>
<name>C6CBJ2_MUSP7</name>
<sequence>MANNKREIKLRNYICYGLADVIGSGAFTLVSAWLLFFLTTFCGLSPLQAGSIFAIARIVDVIMCPVMGYITDNFYKTRLGRRFGRRRFFLLLSVPLVTVYSFLWVEGLNYGFYLGVYILFEVVYTMILIPYDTLSAEMTSDFTQRAKLTSARMYIAQFSGFIAAFLPGRLVTFFGKESSLSFYYTGLIFTVTFIVVLLFVYFGTWERSVEEVESLERQHASEEKISFAEKSRNIFFDFVSTLKIKTFRSHLGMYLGGSVAQDIFNSVFTYFIVFALMNTSVTASNLLGTVNALQFFGVGVATFLTLKFSPSQAFRTQASMALLAFALFGASYFTHTAGLTLLYVGAVIAGLARGGIYAIPWNNYTFVADVDEILTCNRREGIFAGFMSLLRKASQALSVFLVGLALQMSGFVSGQSVQPQSAINSIIAIMIIIPVVLTLFGILSSYRFNINSQTHAILNQEVQRLKQGGDKADATPETRAVIESLTGLPYDQSWGNNSVGHHNRNRLLAREHAERSAMAMAYKKP</sequence>
<feature type="transmembrane region" description="Helical" evidence="2">
    <location>
        <begin position="251"/>
        <end position="277"/>
    </location>
</feature>
<feature type="transmembrane region" description="Helical" evidence="2">
    <location>
        <begin position="396"/>
        <end position="416"/>
    </location>
</feature>
<dbReference type="eggNOG" id="COG2211">
    <property type="taxonomic scope" value="Bacteria"/>
</dbReference>
<feature type="transmembrane region" description="Helical" evidence="2">
    <location>
        <begin position="341"/>
        <end position="359"/>
    </location>
</feature>
<dbReference type="Proteomes" id="UP000002734">
    <property type="component" value="Chromosome"/>
</dbReference>
<feature type="transmembrane region" description="Helical" evidence="2">
    <location>
        <begin position="283"/>
        <end position="306"/>
    </location>
</feature>
<feature type="transmembrane region" description="Helical" evidence="2">
    <location>
        <begin position="48"/>
        <end position="67"/>
    </location>
</feature>
<feature type="transmembrane region" description="Helical" evidence="2">
    <location>
        <begin position="151"/>
        <end position="170"/>
    </location>
</feature>
<dbReference type="CDD" id="cd17332">
    <property type="entry name" value="MFS_MelB_like"/>
    <property type="match status" value="1"/>
</dbReference>
<feature type="transmembrane region" description="Helical" evidence="2">
    <location>
        <begin position="182"/>
        <end position="202"/>
    </location>
</feature>
<dbReference type="PANTHER" id="PTHR11328:SF24">
    <property type="entry name" value="MAJOR FACILITATOR SUPERFAMILY (MFS) PROFILE DOMAIN-CONTAINING PROTEIN"/>
    <property type="match status" value="1"/>
</dbReference>
<accession>C6CBJ2</accession>
<keyword evidence="4" id="KW-1185">Reference proteome</keyword>
<dbReference type="HOGENOM" id="CLU_027408_4_1_6"/>
<evidence type="ECO:0000256" key="1">
    <source>
        <dbReference type="ARBA" id="ARBA00009617"/>
    </source>
</evidence>
<evidence type="ECO:0000256" key="2">
    <source>
        <dbReference type="SAM" id="Phobius"/>
    </source>
</evidence>
<dbReference type="PANTHER" id="PTHR11328">
    <property type="entry name" value="MAJOR FACILITATOR SUPERFAMILY DOMAIN-CONTAINING PROTEIN"/>
    <property type="match status" value="1"/>
</dbReference>
<dbReference type="STRING" id="579405.Dd703_0971"/>
<keyword evidence="2" id="KW-0812">Transmembrane</keyword>
<dbReference type="SUPFAM" id="SSF103473">
    <property type="entry name" value="MFS general substrate transporter"/>
    <property type="match status" value="1"/>
</dbReference>